<keyword evidence="4" id="KW-0732">Signal</keyword>
<dbReference type="Pfam" id="PF19077">
    <property type="entry name" value="Big_13"/>
    <property type="match status" value="10"/>
</dbReference>
<proteinExistence type="predicted"/>
<dbReference type="Pfam" id="PF01344">
    <property type="entry name" value="Kelch_1"/>
    <property type="match status" value="1"/>
</dbReference>
<feature type="signal peptide" evidence="4">
    <location>
        <begin position="1"/>
        <end position="26"/>
    </location>
</feature>
<feature type="domain" description="Bacterial Ig-like" evidence="6">
    <location>
        <begin position="837"/>
        <end position="915"/>
    </location>
</feature>
<feature type="compositionally biased region" description="Polar residues" evidence="3">
    <location>
        <begin position="562"/>
        <end position="575"/>
    </location>
</feature>
<dbReference type="InterPro" id="IPR006652">
    <property type="entry name" value="Kelch_1"/>
</dbReference>
<dbReference type="RefSeq" id="WP_044194366.1">
    <property type="nucleotide sequence ID" value="NZ_JMCB01000014.1"/>
</dbReference>
<dbReference type="NCBIfam" id="NF033510">
    <property type="entry name" value="Ca_tandemer"/>
    <property type="match status" value="11"/>
</dbReference>
<feature type="compositionally biased region" description="Low complexity" evidence="3">
    <location>
        <begin position="1001"/>
        <end position="1015"/>
    </location>
</feature>
<evidence type="ECO:0000313" key="7">
    <source>
        <dbReference type="EMBL" id="KFE64307.1"/>
    </source>
</evidence>
<dbReference type="Pfam" id="PF17936">
    <property type="entry name" value="Big_6"/>
    <property type="match status" value="1"/>
</dbReference>
<dbReference type="InterPro" id="IPR015915">
    <property type="entry name" value="Kelch-typ_b-propeller"/>
</dbReference>
<dbReference type="PANTHER" id="PTHR46344:SF27">
    <property type="entry name" value="KELCH REPEAT SUPERFAMILY PROTEIN"/>
    <property type="match status" value="1"/>
</dbReference>
<feature type="domain" description="Bacterial Ig-like" evidence="6">
    <location>
        <begin position="2004"/>
        <end position="2082"/>
    </location>
</feature>
<dbReference type="STRING" id="394096.DB31_2101"/>
<dbReference type="InterPro" id="IPR058184">
    <property type="entry name" value="AgmC-like_N"/>
</dbReference>
<feature type="region of interest" description="Disordered" evidence="3">
    <location>
        <begin position="556"/>
        <end position="575"/>
    </location>
</feature>
<evidence type="ECO:0000259" key="6">
    <source>
        <dbReference type="Pfam" id="PF19077"/>
    </source>
</evidence>
<dbReference type="SMART" id="SM00612">
    <property type="entry name" value="Kelch"/>
    <property type="match status" value="13"/>
</dbReference>
<evidence type="ECO:0000256" key="3">
    <source>
        <dbReference type="SAM" id="MobiDB-lite"/>
    </source>
</evidence>
<evidence type="ECO:0000256" key="4">
    <source>
        <dbReference type="SAM" id="SignalP"/>
    </source>
</evidence>
<dbReference type="Pfam" id="PF24681">
    <property type="entry name" value="Kelch_KLHDC2_KLHL20_DRC7"/>
    <property type="match status" value="2"/>
</dbReference>
<feature type="domain" description="Bacterial Ig-like" evidence="6">
    <location>
        <begin position="1020"/>
        <end position="1092"/>
    </location>
</feature>
<keyword evidence="2" id="KW-0677">Repeat</keyword>
<feature type="chain" id="PRO_5001799349" evidence="4">
    <location>
        <begin position="27"/>
        <end position="2308"/>
    </location>
</feature>
<keyword evidence="8" id="KW-1185">Reference proteome</keyword>
<organism evidence="7 8">
    <name type="scientific">Hyalangium minutum</name>
    <dbReference type="NCBI Taxonomy" id="394096"/>
    <lineage>
        <taxon>Bacteria</taxon>
        <taxon>Pseudomonadati</taxon>
        <taxon>Myxococcota</taxon>
        <taxon>Myxococcia</taxon>
        <taxon>Myxococcales</taxon>
        <taxon>Cystobacterineae</taxon>
        <taxon>Archangiaceae</taxon>
        <taxon>Hyalangium</taxon>
    </lineage>
</organism>
<evidence type="ECO:0000256" key="1">
    <source>
        <dbReference type="ARBA" id="ARBA00022441"/>
    </source>
</evidence>
<feature type="domain" description="Bacterial Ig-like" evidence="6">
    <location>
        <begin position="564"/>
        <end position="640"/>
    </location>
</feature>
<reference evidence="7 8" key="1">
    <citation type="submission" date="2014-04" db="EMBL/GenBank/DDBJ databases">
        <title>Genome assembly of Hyalangium minutum DSM 14724.</title>
        <authorList>
            <person name="Sharma G."/>
            <person name="Subramanian S."/>
        </authorList>
    </citation>
    <scope>NUCLEOTIDE SEQUENCE [LARGE SCALE GENOMIC DNA]</scope>
    <source>
        <strain evidence="7 8">DSM 14724</strain>
    </source>
</reference>
<dbReference type="Gene3D" id="2.130.10.80">
    <property type="entry name" value="Galactose oxidase/kelch, beta-propeller"/>
    <property type="match status" value="5"/>
</dbReference>
<feature type="compositionally biased region" description="Polar residues" evidence="3">
    <location>
        <begin position="981"/>
        <end position="1000"/>
    </location>
</feature>
<dbReference type="InterPro" id="IPR011043">
    <property type="entry name" value="Gal_Oxase/kelch_b-propeller"/>
</dbReference>
<feature type="domain" description="Bacterial Ig-like" evidence="6">
    <location>
        <begin position="929"/>
        <end position="1003"/>
    </location>
</feature>
<feature type="region of interest" description="Disordered" evidence="3">
    <location>
        <begin position="981"/>
        <end position="1022"/>
    </location>
</feature>
<feature type="region of interest" description="Disordered" evidence="3">
    <location>
        <begin position="830"/>
        <end position="849"/>
    </location>
</feature>
<dbReference type="InterPro" id="IPR041498">
    <property type="entry name" value="Big_6"/>
</dbReference>
<dbReference type="OrthoDB" id="5498078at2"/>
<evidence type="ECO:0000313" key="8">
    <source>
        <dbReference type="Proteomes" id="UP000028725"/>
    </source>
</evidence>
<dbReference type="EMBL" id="JMCB01000014">
    <property type="protein sequence ID" value="KFE64307.1"/>
    <property type="molecule type" value="Genomic_DNA"/>
</dbReference>
<feature type="domain" description="Bacterial Ig-like" evidence="6">
    <location>
        <begin position="2096"/>
        <end position="2173"/>
    </location>
</feature>
<feature type="region of interest" description="Disordered" evidence="3">
    <location>
        <begin position="1902"/>
        <end position="1936"/>
    </location>
</feature>
<feature type="domain" description="Bacterial Ig-like" evidence="6">
    <location>
        <begin position="748"/>
        <end position="822"/>
    </location>
</feature>
<evidence type="ECO:0000259" key="5">
    <source>
        <dbReference type="Pfam" id="PF17936"/>
    </source>
</evidence>
<feature type="domain" description="Bacterial Ig-like" evidence="6">
    <location>
        <begin position="1103"/>
        <end position="1182"/>
    </location>
</feature>
<accession>A0A085W9E4</accession>
<dbReference type="PANTHER" id="PTHR46344">
    <property type="entry name" value="OS02G0202900 PROTEIN"/>
    <property type="match status" value="1"/>
</dbReference>
<feature type="domain" description="Bacterial Ig-like" evidence="6">
    <location>
        <begin position="465"/>
        <end position="530"/>
    </location>
</feature>
<dbReference type="NCBIfam" id="NF047640">
    <property type="entry name" value="gliding_AgmC_N"/>
    <property type="match status" value="1"/>
</dbReference>
<dbReference type="InterPro" id="IPR044016">
    <property type="entry name" value="Big_13"/>
</dbReference>
<dbReference type="InterPro" id="IPR037293">
    <property type="entry name" value="Gal_Oxidase_central_sf"/>
</dbReference>
<comment type="caution">
    <text evidence="7">The sequence shown here is derived from an EMBL/GenBank/DDBJ whole genome shotgun (WGS) entry which is preliminary data.</text>
</comment>
<protein>
    <submittedName>
        <fullName evidence="7">Large repetitive protein</fullName>
    </submittedName>
</protein>
<dbReference type="InterPro" id="IPR013783">
    <property type="entry name" value="Ig-like_fold"/>
</dbReference>
<dbReference type="SUPFAM" id="SSF50965">
    <property type="entry name" value="Galactose oxidase, central domain"/>
    <property type="match status" value="3"/>
</dbReference>
<feature type="compositionally biased region" description="Polar residues" evidence="3">
    <location>
        <begin position="835"/>
        <end position="849"/>
    </location>
</feature>
<feature type="domain" description="Bacterial Ig-like" evidence="6">
    <location>
        <begin position="657"/>
        <end position="733"/>
    </location>
</feature>
<feature type="domain" description="Bacterial Ig" evidence="5">
    <location>
        <begin position="2188"/>
        <end position="2261"/>
    </location>
</feature>
<sequence>MTNVSWKHIPRSALLAVALCALPVQAGPDNVGLGTGRDGELTVTALNTVINSYAQVTAPLAPGDTTLTVSSSTGFTASKLVLVHQTTGIVPTPPTGGTGPIDLTNDPVGRWEFARLSGVTGTTLTLTAPLLYSYAASVTQVISVPEYTHLTVDAAGSLTAQAWNGTTGGVLIFLAAGTVQLEGELNVDGKGLRGGLYVQDTLTTRTGCSGVDEAALGGAQKGEGLAVTRYGTGNTGRGHVANGGGGGVCARAGGGGGGNGGAGGVGGNTDSSLDPMTGRPVGGTGGVALTYPSVSRLTLGGGGGAGHGTTTGTRRGGAGGGIIFVRADALQGDGSINASGAQGDTVTGLSAAHGGGAGGTVYLRLRTSADCAALVQGGSGGNTNASMRFVGPGGGGGGGRALLQAVSGSCTIDTAGGNPGQTATLPPSGDWGYGAQGGANGVFVQLPEGFPVLAAPVVVTPANGSSTHDTTPTYSGTLPPPIPAGTTVSVIVDGGVVGTATPDAAGNWSFTPTTPLAPGSHTANALAINLAEAVESIPSPPHTFTVATTPPVAPVVNTPANGSRTNDNTPTYTGTAELGSTVTVIVNSSPMGTTPADAAGNWVFTPTPPLAEGSHTVSATATDAAGNVSPMSNTNAFTIDITTPEAPVVVTPANGSRTEDSTPTYAGTAEPGSTVIIIVDGPPVGIATADVAGNWAFTPTPPLAEGSHTVKATATDAAGNVSPVSNTNTFMVDATPPTVVVTTPAEGSITHDNTPTYSGTVEAGSTVTLSMDGTVVGTATVTGTTWTFTQTPPLPDGPHTVTASATNAAGTATDSTTFTVDTASPAVAVTAPAEGSSTHDTTPTYSGLVSDNGPGPYMVLVTVDGTPLGNAAVTDGTWTFDPAVPLADGPHTVTATATDLAGNTAADSNIFTVDTFAPAVSVTTPADGSTTHDSTPLYAGTVEAGATVVISVDGTEAGPALVTDTAWTFTQLTALSEGSHTVTATATDPGGNTATDSNSFTVDLTPPTVTVTTPGEGSGTNDPTLVYSGTVEAGAAVIISVDGTVVGDATVMGTRWTFTPSTPLSEGSHTVTALAMDAAGNTASDSNDFTVDLTAPAAAMVGMPANGSTITDSTLTFSGMAEPGSTLTLIVDGTVVTTSSVEPSGSWSFTPLIDLSNGSHTVTTTVTDAAGNTSPHSDTTTFIVELNQATGGWRAIGTLLTARTGHKATVLPSGKVLVIGGEGLRSDGTRGPLASTEVYDPATGTWSPTGALTTARQNHLVTTLLSGQVLVTGGEGIRSDGSRGPLASTEVYDPATGIWSPTGALTTARQNHSAVLLPSGQVLVTGGEGIDSEGTLGPLASTEVYDPATGTWSPTGALTTARQSHSATVLFSGQVLVTGGEGIDSEGTLGPLASTEVYDPATKTWSSTGALATARRNHSATMLLSGEVLVAGGEGLRSNGTRVLLASTEVYDPATKTWSPTGALVTARRNHSAVQLPSGRVLISGSEGPSGALTSTEVYAPGTGVWSPTRDLLTARSGHAVTLLPSGHVIITGGQASGRPLGSVEVYKTVGASSPTAPLTEARSGFSTVLLPNGQVLVVGGSDSDGRPLASARLYNPFTGQWSEAANMGMPRASATATLLRTGQVLVTGGRAVAHRGLQGPSADGGEVLSTAELFDPVTNTWRSTGSLQEARYAHSAILLSTGNVLVTGGLDANDTLCTTAEVYDVAAGAWSKTDSMNFPRRQHMVAQLPTGEVLAAGGRDSHDIPLASAEVYHPVQKTWTNTASMSTARATSTAALLPTGQVLVVGGANDSGTLSTAEVYDPTGRKWIRASSLNAPRKSHTALLLPTGRVLILGGSDDRHFLDDVEVYDTKQNTWETLSRLVDARENSMTLLLPSGKVLVLGGQNAMGPLANSELYDEFGAPDSRRPVVEQPSPQKPDAHFRVKGQGFTDPTGDSSRVRMQLAPLGALRDVSATGFSDTSVQVTLPGVPEGFHLLFVMVHDVAGGQVLPVDATPPAAPSVKGWTHGAQPQLSGTAEPYSTVQVSLNGSPQEGSAEANASGAWSLSLTTLLVDGSYQVSATALDAAGNLSQPSVPITLIVDTEAPPPPEVSSPGALIKNPKPTLGGTAEAHSTVTVSLDGHLLGRAMTDSEERWSLPLQTVLEDGVHTVSATATDPHENTSRDSAKVTFTVDTQAPAAPEVLTPQEGTTMSSRTVTASGTAEADSTVTVSVEGAEKGTAKAHPSTGAWSLTFELGPENGGRTLVVTATDAALNVSPPAKRTFAVDTGGGCSGCASSPREPSLVLLGLAALWRLLSRRRSTRACASRPP</sequence>
<keyword evidence="1" id="KW-0880">Kelch repeat</keyword>
<dbReference type="Gene3D" id="2.60.40.10">
    <property type="entry name" value="Immunoglobulins"/>
    <property type="match status" value="11"/>
</dbReference>
<dbReference type="Gene3D" id="2.120.10.80">
    <property type="entry name" value="Kelch-type beta propeller"/>
    <property type="match status" value="2"/>
</dbReference>
<evidence type="ECO:0000256" key="2">
    <source>
        <dbReference type="ARBA" id="ARBA00022737"/>
    </source>
</evidence>
<gene>
    <name evidence="7" type="ORF">DB31_2101</name>
</gene>
<dbReference type="Proteomes" id="UP000028725">
    <property type="component" value="Unassembled WGS sequence"/>
</dbReference>
<name>A0A085W9E4_9BACT</name>